<reference evidence="3 4" key="1">
    <citation type="submission" date="2023-08" db="EMBL/GenBank/DDBJ databases">
        <title>Draft genome sequence of Algoriphagus confluentis.</title>
        <authorList>
            <person name="Takatani N."/>
            <person name="Hosokawa M."/>
            <person name="Sawabe T."/>
        </authorList>
    </citation>
    <scope>NUCLEOTIDE SEQUENCE [LARGE SCALE GENOMIC DNA]</scope>
    <source>
        <strain evidence="3 4">NBRC 111222</strain>
    </source>
</reference>
<evidence type="ECO:0000259" key="2">
    <source>
        <dbReference type="Pfam" id="PF14343"/>
    </source>
</evidence>
<proteinExistence type="predicted"/>
<dbReference type="PROSITE" id="PS51257">
    <property type="entry name" value="PROKAR_LIPOPROTEIN"/>
    <property type="match status" value="1"/>
</dbReference>
<feature type="chain" id="PRO_5046029178" description="PrcB C-terminal domain-containing protein" evidence="1">
    <location>
        <begin position="23"/>
        <end position="177"/>
    </location>
</feature>
<dbReference type="Proteomes" id="UP001338309">
    <property type="component" value="Unassembled WGS sequence"/>
</dbReference>
<gene>
    <name evidence="3" type="ORF">Aconfl_41760</name>
</gene>
<feature type="domain" description="PrcB C-terminal" evidence="2">
    <location>
        <begin position="111"/>
        <end position="166"/>
    </location>
</feature>
<dbReference type="EMBL" id="BTPD01000020">
    <property type="protein sequence ID" value="GMQ31531.1"/>
    <property type="molecule type" value="Genomic_DNA"/>
</dbReference>
<evidence type="ECO:0000313" key="3">
    <source>
        <dbReference type="EMBL" id="GMQ31531.1"/>
    </source>
</evidence>
<comment type="caution">
    <text evidence="3">The sequence shown here is derived from an EMBL/GenBank/DDBJ whole genome shotgun (WGS) entry which is preliminary data.</text>
</comment>
<accession>A0ABQ6PV77</accession>
<evidence type="ECO:0000313" key="4">
    <source>
        <dbReference type="Proteomes" id="UP001338309"/>
    </source>
</evidence>
<sequence length="177" mass="19684">MKKVFISFSLAIISIIGLIACAEDEKPGIENSLELMGKGFSDAQGKLIPLNMGVGTNSRQLTFTLLQSGLYTQIDQRSVFRANTQLELEAIWKKHDAGDIILPEVDFETEMVLAVFSGIRSDSGYSLEVTKVWEENGKIIVGIKEKIETGVKLTVITCPNLWIKLPKSNLPMEVYFE</sequence>
<keyword evidence="1" id="KW-0732">Signal</keyword>
<dbReference type="RefSeq" id="WP_338226295.1">
    <property type="nucleotide sequence ID" value="NZ_BTPD01000020.1"/>
</dbReference>
<evidence type="ECO:0000256" key="1">
    <source>
        <dbReference type="SAM" id="SignalP"/>
    </source>
</evidence>
<feature type="signal peptide" evidence="1">
    <location>
        <begin position="1"/>
        <end position="22"/>
    </location>
</feature>
<organism evidence="3 4">
    <name type="scientific">Algoriphagus confluentis</name>
    <dbReference type="NCBI Taxonomy" id="1697556"/>
    <lineage>
        <taxon>Bacteria</taxon>
        <taxon>Pseudomonadati</taxon>
        <taxon>Bacteroidota</taxon>
        <taxon>Cytophagia</taxon>
        <taxon>Cytophagales</taxon>
        <taxon>Cyclobacteriaceae</taxon>
        <taxon>Algoriphagus</taxon>
    </lineage>
</organism>
<dbReference type="InterPro" id="IPR025748">
    <property type="entry name" value="PrcB_C_dom"/>
</dbReference>
<protein>
    <recommendedName>
        <fullName evidence="2">PrcB C-terminal domain-containing protein</fullName>
    </recommendedName>
</protein>
<keyword evidence="4" id="KW-1185">Reference proteome</keyword>
<name>A0ABQ6PV77_9BACT</name>
<dbReference type="Pfam" id="PF14343">
    <property type="entry name" value="PrcB_C"/>
    <property type="match status" value="1"/>
</dbReference>